<sequence>MTTPTSSSRPLRLTDIGELIAAVPALLGFRPTRSLVVLTLSPATAGPGSGGSATIGAVMRHDLLLDGPRHTAPDRMHDAFRRFRAVCAREGAESVIAILVDDRLSDPHGPDAERAHTIVEEFAASLAGADITLGGALAVPAIDAGATWFVPGRGECGTVPDPDASVVAAARVFDGNPIRRARSELTALLEPYPTGFREEVADSLDEAARTRDLTYERAERAGGAGYADRAELQTLLSHVARAGDGADRLLPGEYAELAVILANRTVRDAVLALASGPWADAAERLWLDLARALPDPERADAAALVAFGAYVRGDGPFAGVALKAALESDPRHRLSDLLDQALQAGLRPEAIRGLAATGYELAARLGVELPQDGTAR</sequence>
<evidence type="ECO:0008006" key="3">
    <source>
        <dbReference type="Google" id="ProtNLM"/>
    </source>
</evidence>
<keyword evidence="2" id="KW-1185">Reference proteome</keyword>
<gene>
    <name evidence="1" type="ORF">NCTC10994_00812</name>
</gene>
<name>A0A2X4WQB5_9NOCA</name>
<reference evidence="1 2" key="1">
    <citation type="submission" date="2018-06" db="EMBL/GenBank/DDBJ databases">
        <authorList>
            <consortium name="Pathogen Informatics"/>
            <person name="Doyle S."/>
        </authorList>
    </citation>
    <scope>NUCLEOTIDE SEQUENCE [LARGE SCALE GENOMIC DNA]</scope>
    <source>
        <strain evidence="1 2">NCTC10994</strain>
    </source>
</reference>
<evidence type="ECO:0000313" key="1">
    <source>
        <dbReference type="EMBL" id="SQI29125.1"/>
    </source>
</evidence>
<evidence type="ECO:0000313" key="2">
    <source>
        <dbReference type="Proteomes" id="UP000249091"/>
    </source>
</evidence>
<dbReference type="RefSeq" id="WP_072698490.1">
    <property type="nucleotide sequence ID" value="NZ_JAFBBL010000001.1"/>
</dbReference>
<protein>
    <recommendedName>
        <fullName evidence="3">DUF4192 domain-containing protein</fullName>
    </recommendedName>
</protein>
<dbReference type="AlphaFoldDB" id="A0A2X4WQB5"/>
<organism evidence="1 2">
    <name type="scientific">Rhodococcus coprophilus</name>
    <dbReference type="NCBI Taxonomy" id="38310"/>
    <lineage>
        <taxon>Bacteria</taxon>
        <taxon>Bacillati</taxon>
        <taxon>Actinomycetota</taxon>
        <taxon>Actinomycetes</taxon>
        <taxon>Mycobacteriales</taxon>
        <taxon>Nocardiaceae</taxon>
        <taxon>Rhodococcus</taxon>
    </lineage>
</organism>
<dbReference type="InterPro" id="IPR025447">
    <property type="entry name" value="DUF4192"/>
</dbReference>
<dbReference type="KEGG" id="rcr:NCTC10994_00812"/>
<dbReference type="STRING" id="1219011.GCA_001895045_00532"/>
<proteinExistence type="predicted"/>
<accession>A0A2X4WQB5</accession>
<dbReference type="Pfam" id="PF13830">
    <property type="entry name" value="DUF4192"/>
    <property type="match status" value="1"/>
</dbReference>
<dbReference type="Proteomes" id="UP000249091">
    <property type="component" value="Chromosome 1"/>
</dbReference>
<dbReference type="EMBL" id="LS483468">
    <property type="protein sequence ID" value="SQI29125.1"/>
    <property type="molecule type" value="Genomic_DNA"/>
</dbReference>